<evidence type="ECO:0000313" key="2">
    <source>
        <dbReference type="Proteomes" id="UP000095287"/>
    </source>
</evidence>
<dbReference type="Proteomes" id="UP000095287">
    <property type="component" value="Unplaced"/>
</dbReference>
<sequence length="261" mass="29624">MAYIAFMECWQMTATFIAGIMVATQSTISDSLFHATGNVAFTGWTTLLVLRCCLAVNRFAVITDFVPIRLRHHRYFHRVLMTLPMIVLCGIIALCVVYKHPFVMIIDLGGWNFIESTPCRPVESFFSNGMSLCAFFLYFTTVLYIIKMKQRTQVKANLGEIKILASSALAFSYEMFMIFLFHCIFPFIDLPSWPIGIIGIMWSFLPAFNGIVLLAINRNFRIRFFANRLCRANAPVIQVLPAPNTSGANLKSDSRVRTITQ</sequence>
<dbReference type="AlphaFoldDB" id="A0A1I7Z6D2"/>
<dbReference type="SUPFAM" id="SSF81321">
    <property type="entry name" value="Family A G protein-coupled receptor-like"/>
    <property type="match status" value="1"/>
</dbReference>
<reference evidence="3" key="1">
    <citation type="submission" date="2016-11" db="UniProtKB">
        <authorList>
            <consortium name="WormBaseParasite"/>
        </authorList>
    </citation>
    <scope>IDENTIFICATION</scope>
</reference>
<keyword evidence="1" id="KW-0472">Membrane</keyword>
<keyword evidence="1" id="KW-0812">Transmembrane</keyword>
<accession>A0A1I7Z6D2</accession>
<organism evidence="2 3">
    <name type="scientific">Steinernema glaseri</name>
    <dbReference type="NCBI Taxonomy" id="37863"/>
    <lineage>
        <taxon>Eukaryota</taxon>
        <taxon>Metazoa</taxon>
        <taxon>Ecdysozoa</taxon>
        <taxon>Nematoda</taxon>
        <taxon>Chromadorea</taxon>
        <taxon>Rhabditida</taxon>
        <taxon>Tylenchina</taxon>
        <taxon>Panagrolaimomorpha</taxon>
        <taxon>Strongyloidoidea</taxon>
        <taxon>Steinernematidae</taxon>
        <taxon>Steinernema</taxon>
    </lineage>
</organism>
<feature type="transmembrane region" description="Helical" evidence="1">
    <location>
        <begin position="82"/>
        <end position="105"/>
    </location>
</feature>
<evidence type="ECO:0000313" key="3">
    <source>
        <dbReference type="WBParaSite" id="L893_g23227.t1"/>
    </source>
</evidence>
<dbReference type="WBParaSite" id="L893_g23227.t1">
    <property type="protein sequence ID" value="L893_g23227.t1"/>
    <property type="gene ID" value="L893_g23227"/>
</dbReference>
<keyword evidence="1" id="KW-1133">Transmembrane helix</keyword>
<feature type="transmembrane region" description="Helical" evidence="1">
    <location>
        <begin position="194"/>
        <end position="216"/>
    </location>
</feature>
<feature type="transmembrane region" description="Helical" evidence="1">
    <location>
        <begin position="125"/>
        <end position="146"/>
    </location>
</feature>
<name>A0A1I7Z6D2_9BILA</name>
<keyword evidence="2" id="KW-1185">Reference proteome</keyword>
<proteinExistence type="predicted"/>
<feature type="transmembrane region" description="Helical" evidence="1">
    <location>
        <begin position="167"/>
        <end position="188"/>
    </location>
</feature>
<evidence type="ECO:0000256" key="1">
    <source>
        <dbReference type="SAM" id="Phobius"/>
    </source>
</evidence>
<protein>
    <submittedName>
        <fullName evidence="3">G_PROTEIN_RECEP_F1_2 domain-containing protein</fullName>
    </submittedName>
</protein>
<feature type="transmembrane region" description="Helical" evidence="1">
    <location>
        <begin position="39"/>
        <end position="61"/>
    </location>
</feature>